<keyword evidence="2 6" id="KW-0689">Ribosomal protein</keyword>
<dbReference type="EMBL" id="JARBJD010000218">
    <property type="protein sequence ID" value="KAK2946806.1"/>
    <property type="molecule type" value="Genomic_DNA"/>
</dbReference>
<evidence type="ECO:0000256" key="1">
    <source>
        <dbReference type="ARBA" id="ARBA00005647"/>
    </source>
</evidence>
<comment type="similarity">
    <text evidence="1">Belongs to the eukaryotic ribosomal protein eL24 family.</text>
</comment>
<dbReference type="Gene3D" id="2.30.170.20">
    <property type="entry name" value="Ribosomal protein L24e"/>
    <property type="match status" value="1"/>
</dbReference>
<name>A0ABQ9X4V5_9EUKA</name>
<keyword evidence="3" id="KW-0687">Ribonucleoprotein</keyword>
<evidence type="ECO:0000259" key="5">
    <source>
        <dbReference type="Pfam" id="PF01246"/>
    </source>
</evidence>
<proteinExistence type="inferred from homology"/>
<dbReference type="GO" id="GO:0005840">
    <property type="term" value="C:ribosome"/>
    <property type="evidence" value="ECO:0007669"/>
    <property type="project" value="UniProtKB-KW"/>
</dbReference>
<dbReference type="InterPro" id="IPR000988">
    <property type="entry name" value="Ribosomal_eL24-rel_N"/>
</dbReference>
<dbReference type="InterPro" id="IPR056366">
    <property type="entry name" value="Ribosomal_eL24"/>
</dbReference>
<evidence type="ECO:0000313" key="6">
    <source>
        <dbReference type="EMBL" id="KAK2946806.1"/>
    </source>
</evidence>
<comment type="caution">
    <text evidence="6">The sequence shown here is derived from an EMBL/GenBank/DDBJ whole genome shotgun (WGS) entry which is preliminary data.</text>
</comment>
<dbReference type="Pfam" id="PF01246">
    <property type="entry name" value="Ribosomal_L24e"/>
    <property type="match status" value="1"/>
</dbReference>
<feature type="compositionally biased region" description="Low complexity" evidence="4">
    <location>
        <begin position="124"/>
        <end position="141"/>
    </location>
</feature>
<evidence type="ECO:0000256" key="4">
    <source>
        <dbReference type="SAM" id="MobiDB-lite"/>
    </source>
</evidence>
<dbReference type="InterPro" id="IPR038630">
    <property type="entry name" value="L24e/L24_sf"/>
</dbReference>
<keyword evidence="8" id="KW-1185">Reference proteome</keyword>
<sequence length="147" mass="17053">MRVEKCSFSWRKIYPGHGLRYVRADSRVFIFSSSKSRRCFEIKRSSRTTSWTGDYRKIHKKDTLQQQRRRNKRKAVRFQKDIVGMTLDEIRKQKTQKVVEKPTGAAASALREKQGRNKGKDAGKIAQQKAANIAQQKAQKNIGKKGR</sequence>
<feature type="compositionally biased region" description="Basic and acidic residues" evidence="4">
    <location>
        <begin position="110"/>
        <end position="123"/>
    </location>
</feature>
<dbReference type="PANTHER" id="PTHR10792:SF1">
    <property type="entry name" value="RIBOSOMAL PROTEIN L24"/>
    <property type="match status" value="1"/>
</dbReference>
<dbReference type="SUPFAM" id="SSF57716">
    <property type="entry name" value="Glucocorticoid receptor-like (DNA-binding domain)"/>
    <property type="match status" value="1"/>
</dbReference>
<dbReference type="PANTHER" id="PTHR10792">
    <property type="entry name" value="60S RIBOSOMAL PROTEIN L24"/>
    <property type="match status" value="1"/>
</dbReference>
<reference evidence="6 8" key="1">
    <citation type="journal article" date="2022" name="bioRxiv">
        <title>Genomics of Preaxostyla Flagellates Illuminates Evolutionary Transitions and the Path Towards Mitochondrial Loss.</title>
        <authorList>
            <person name="Novak L.V.F."/>
            <person name="Treitli S.C."/>
            <person name="Pyrih J."/>
            <person name="Halakuc P."/>
            <person name="Pipaliya S.V."/>
            <person name="Vacek V."/>
            <person name="Brzon O."/>
            <person name="Soukal P."/>
            <person name="Eme L."/>
            <person name="Dacks J.B."/>
            <person name="Karnkowska A."/>
            <person name="Elias M."/>
            <person name="Hampl V."/>
        </authorList>
    </citation>
    <scope>NUCLEOTIDE SEQUENCE [LARGE SCALE GENOMIC DNA]</scope>
    <source>
        <strain evidence="6">NAU3</strain>
        <tissue evidence="6">Gut</tissue>
    </source>
</reference>
<dbReference type="Gene3D" id="6.10.250.1270">
    <property type="match status" value="1"/>
</dbReference>
<dbReference type="EMBL" id="JARBJD010000118">
    <property type="protein sequence ID" value="KAK2951438.1"/>
    <property type="molecule type" value="Genomic_DNA"/>
</dbReference>
<accession>A0ABQ9X4V5</accession>
<organism evidence="6 8">
    <name type="scientific">Blattamonas nauphoetae</name>
    <dbReference type="NCBI Taxonomy" id="2049346"/>
    <lineage>
        <taxon>Eukaryota</taxon>
        <taxon>Metamonada</taxon>
        <taxon>Preaxostyla</taxon>
        <taxon>Oxymonadida</taxon>
        <taxon>Blattamonas</taxon>
    </lineage>
</organism>
<evidence type="ECO:0000256" key="2">
    <source>
        <dbReference type="ARBA" id="ARBA00022980"/>
    </source>
</evidence>
<evidence type="ECO:0000256" key="3">
    <source>
        <dbReference type="ARBA" id="ARBA00023274"/>
    </source>
</evidence>
<protein>
    <submittedName>
        <fullName evidence="6">60S ribosomal protein L24</fullName>
    </submittedName>
</protein>
<evidence type="ECO:0000313" key="8">
    <source>
        <dbReference type="Proteomes" id="UP001281761"/>
    </source>
</evidence>
<gene>
    <name evidence="7" type="ORF">BLNAU_13595</name>
    <name evidence="6" type="ORF">BLNAU_18264</name>
</gene>
<feature type="region of interest" description="Disordered" evidence="4">
    <location>
        <begin position="94"/>
        <end position="147"/>
    </location>
</feature>
<dbReference type="Proteomes" id="UP001281761">
    <property type="component" value="Unassembled WGS sequence"/>
</dbReference>
<evidence type="ECO:0000313" key="7">
    <source>
        <dbReference type="EMBL" id="KAK2951438.1"/>
    </source>
</evidence>
<dbReference type="CDD" id="cd00472">
    <property type="entry name" value="Ribosomal_L24e_L24"/>
    <property type="match status" value="1"/>
</dbReference>
<feature type="domain" description="Large ribosomal subunit protein eL24-related N-terminal" evidence="5">
    <location>
        <begin position="1"/>
        <end position="63"/>
    </location>
</feature>